<reference evidence="2" key="1">
    <citation type="journal article" date="2019" name="Int. J. Syst. Evol. Microbiol.">
        <title>The Global Catalogue of Microorganisms (GCM) 10K type strain sequencing project: providing services to taxonomists for standard genome sequencing and annotation.</title>
        <authorList>
            <consortium name="The Broad Institute Genomics Platform"/>
            <consortium name="The Broad Institute Genome Sequencing Center for Infectious Disease"/>
            <person name="Wu L."/>
            <person name="Ma J."/>
        </authorList>
    </citation>
    <scope>NUCLEOTIDE SEQUENCE [LARGE SCALE GENOMIC DNA]</scope>
    <source>
        <strain evidence="2">TISTR 1858</strain>
    </source>
</reference>
<accession>A0ABW5PWD9</accession>
<comment type="caution">
    <text evidence="1">The sequence shown here is derived from an EMBL/GenBank/DDBJ whole genome shotgun (WGS) entry which is preliminary data.</text>
</comment>
<dbReference type="EMBL" id="JBHUMX010000004">
    <property type="protein sequence ID" value="MFD2627619.1"/>
    <property type="molecule type" value="Genomic_DNA"/>
</dbReference>
<name>A0ABW5PWD9_9BACI</name>
<protein>
    <submittedName>
        <fullName evidence="1">Uncharacterized protein</fullName>
    </submittedName>
</protein>
<keyword evidence="2" id="KW-1185">Reference proteome</keyword>
<evidence type="ECO:0000313" key="1">
    <source>
        <dbReference type="EMBL" id="MFD2627619.1"/>
    </source>
</evidence>
<dbReference type="Proteomes" id="UP001597451">
    <property type="component" value="Unassembled WGS sequence"/>
</dbReference>
<gene>
    <name evidence="1" type="ORF">ACFSUN_02290</name>
</gene>
<organism evidence="1 2">
    <name type="scientific">Oceanobacillus kapialis</name>
    <dbReference type="NCBI Taxonomy" id="481353"/>
    <lineage>
        <taxon>Bacteria</taxon>
        <taxon>Bacillati</taxon>
        <taxon>Bacillota</taxon>
        <taxon>Bacilli</taxon>
        <taxon>Bacillales</taxon>
        <taxon>Bacillaceae</taxon>
        <taxon>Oceanobacillus</taxon>
    </lineage>
</organism>
<sequence length="91" mass="10809">MKWEEICQAFPRQWVLIEAVRAHTNEKNERILDEIAPLKKFSNSPDAMKTYQELHRENPRRELYVLHTSRKEPNIIEKSGLVLGDSEKTNY</sequence>
<evidence type="ECO:0000313" key="2">
    <source>
        <dbReference type="Proteomes" id="UP001597451"/>
    </source>
</evidence>
<dbReference type="RefSeq" id="WP_379560273.1">
    <property type="nucleotide sequence ID" value="NZ_JBHUMX010000004.1"/>
</dbReference>
<proteinExistence type="predicted"/>